<dbReference type="EMBL" id="JAAVJS010000023">
    <property type="protein sequence ID" value="NJX16586.1"/>
    <property type="molecule type" value="Genomic_DNA"/>
</dbReference>
<reference evidence="1 2" key="1">
    <citation type="submission" date="2020-03" db="EMBL/GenBank/DDBJ databases">
        <title>Tamlana sp. nov, isolated from XXX.</title>
        <authorList>
            <person name="Cao W.R."/>
        </authorList>
    </citation>
    <scope>NUCLEOTIDE SEQUENCE [LARGE SCALE GENOMIC DNA]</scope>
    <source>
        <strain evidence="1 2">HST1-43</strain>
    </source>
</reference>
<accession>A0ABX1DE10</accession>
<evidence type="ECO:0008006" key="3">
    <source>
        <dbReference type="Google" id="ProtNLM"/>
    </source>
</evidence>
<protein>
    <recommendedName>
        <fullName evidence="3">DUF4878 domain-containing protein</fullName>
    </recommendedName>
</protein>
<evidence type="ECO:0000313" key="1">
    <source>
        <dbReference type="EMBL" id="NJX16586.1"/>
    </source>
</evidence>
<comment type="caution">
    <text evidence="1">The sequence shown here is derived from an EMBL/GenBank/DDBJ whole genome shotgun (WGS) entry which is preliminary data.</text>
</comment>
<gene>
    <name evidence="1" type="ORF">HC176_13915</name>
</gene>
<evidence type="ECO:0000313" key="2">
    <source>
        <dbReference type="Proteomes" id="UP000760545"/>
    </source>
</evidence>
<keyword evidence="2" id="KW-1185">Reference proteome</keyword>
<sequence>MRLKHIIILFILISINSSCNYQKSSQELEDIYNLVIDKTVKPLPPPPPKPGDNSSMSQKLRDSLRSIKLNIAISNRLELYNIQSFNISDYKNYQSAKENLIANNNEILMMKNWLKTDKGHKIKVISEKESNKKELFKKYRAIISLSNIGFNQAKNKAITIVRVSYAPKLSGTAILYLLEKINGKWKIEYEKVIEIS</sequence>
<proteinExistence type="predicted"/>
<dbReference type="RefSeq" id="WP_167919300.1">
    <property type="nucleotide sequence ID" value="NZ_JAAVJS010000023.1"/>
</dbReference>
<name>A0ABX1DE10_9FLAO</name>
<organism evidence="1 2">
    <name type="scientific">Tamlana crocina</name>
    <dbReference type="NCBI Taxonomy" id="393006"/>
    <lineage>
        <taxon>Bacteria</taxon>
        <taxon>Pseudomonadati</taxon>
        <taxon>Bacteroidota</taxon>
        <taxon>Flavobacteriia</taxon>
        <taxon>Flavobacteriales</taxon>
        <taxon>Flavobacteriaceae</taxon>
        <taxon>Tamlana</taxon>
    </lineage>
</organism>
<dbReference type="Proteomes" id="UP000760545">
    <property type="component" value="Unassembled WGS sequence"/>
</dbReference>